<dbReference type="OrthoDB" id="9806974at2"/>
<dbReference type="EMBL" id="CABPSQ010000006">
    <property type="protein sequence ID" value="VVE70138.1"/>
    <property type="molecule type" value="Genomic_DNA"/>
</dbReference>
<protein>
    <submittedName>
        <fullName evidence="3">Short chain dehydrogenase</fullName>
    </submittedName>
</protein>
<organism evidence="3 4">
    <name type="scientific">Pandoraea captiosa</name>
    <dbReference type="NCBI Taxonomy" id="2508302"/>
    <lineage>
        <taxon>Bacteria</taxon>
        <taxon>Pseudomonadati</taxon>
        <taxon>Pseudomonadota</taxon>
        <taxon>Betaproteobacteria</taxon>
        <taxon>Burkholderiales</taxon>
        <taxon>Burkholderiaceae</taxon>
        <taxon>Pandoraea</taxon>
    </lineage>
</organism>
<name>A0A5E5AAE8_9BURK</name>
<dbReference type="SUPFAM" id="SSF51735">
    <property type="entry name" value="NAD(P)-binding Rossmann-fold domains"/>
    <property type="match status" value="1"/>
</dbReference>
<dbReference type="AlphaFoldDB" id="A0A5E5AAE8"/>
<dbReference type="NCBIfam" id="NF005893">
    <property type="entry name" value="PRK07856.1"/>
    <property type="match status" value="1"/>
</dbReference>
<dbReference type="Pfam" id="PF13561">
    <property type="entry name" value="adh_short_C2"/>
    <property type="match status" value="1"/>
</dbReference>
<dbReference type="InterPro" id="IPR020904">
    <property type="entry name" value="Sc_DH/Rdtase_CS"/>
</dbReference>
<comment type="similarity">
    <text evidence="1">Belongs to the short-chain dehydrogenases/reductases (SDR) family.</text>
</comment>
<dbReference type="PRINTS" id="PR00081">
    <property type="entry name" value="GDHRDH"/>
</dbReference>
<evidence type="ECO:0000313" key="4">
    <source>
        <dbReference type="Proteomes" id="UP000414136"/>
    </source>
</evidence>
<evidence type="ECO:0000256" key="2">
    <source>
        <dbReference type="ARBA" id="ARBA00023002"/>
    </source>
</evidence>
<dbReference type="Gene3D" id="3.40.50.720">
    <property type="entry name" value="NAD(P)-binding Rossmann-like Domain"/>
    <property type="match status" value="1"/>
</dbReference>
<keyword evidence="4" id="KW-1185">Reference proteome</keyword>
<dbReference type="InterPro" id="IPR036291">
    <property type="entry name" value="NAD(P)-bd_dom_sf"/>
</dbReference>
<accession>A0A5E5AAE8</accession>
<keyword evidence="2" id="KW-0560">Oxidoreductase</keyword>
<dbReference type="RefSeq" id="WP_150626321.1">
    <property type="nucleotide sequence ID" value="NZ_CABPSQ010000006.1"/>
</dbReference>
<proteinExistence type="inferred from homology"/>
<dbReference type="PANTHER" id="PTHR43639">
    <property type="entry name" value="OXIDOREDUCTASE, SHORT-CHAIN DEHYDROGENASE/REDUCTASE FAMILY (AFU_ORTHOLOGUE AFUA_5G02870)"/>
    <property type="match status" value="1"/>
</dbReference>
<dbReference type="InterPro" id="IPR002347">
    <property type="entry name" value="SDR_fam"/>
</dbReference>
<dbReference type="Proteomes" id="UP000414136">
    <property type="component" value="Unassembled WGS sequence"/>
</dbReference>
<dbReference type="CDD" id="cd05233">
    <property type="entry name" value="SDR_c"/>
    <property type="match status" value="1"/>
</dbReference>
<gene>
    <name evidence="3" type="ORF">PCA31118_03441</name>
</gene>
<evidence type="ECO:0000256" key="1">
    <source>
        <dbReference type="ARBA" id="ARBA00006484"/>
    </source>
</evidence>
<dbReference type="GO" id="GO:0016491">
    <property type="term" value="F:oxidoreductase activity"/>
    <property type="evidence" value="ECO:0007669"/>
    <property type="project" value="UniProtKB-KW"/>
</dbReference>
<dbReference type="PRINTS" id="PR00080">
    <property type="entry name" value="SDRFAMILY"/>
</dbReference>
<dbReference type="PROSITE" id="PS00061">
    <property type="entry name" value="ADH_SHORT"/>
    <property type="match status" value="1"/>
</dbReference>
<evidence type="ECO:0000313" key="3">
    <source>
        <dbReference type="EMBL" id="VVE70138.1"/>
    </source>
</evidence>
<reference evidence="3 4" key="1">
    <citation type="submission" date="2019-08" db="EMBL/GenBank/DDBJ databases">
        <authorList>
            <person name="Peeters C."/>
        </authorList>
    </citation>
    <scope>NUCLEOTIDE SEQUENCE [LARGE SCALE GENOMIC DNA]</scope>
    <source>
        <strain evidence="3 4">LMG 31118</strain>
    </source>
</reference>
<sequence length="258" mass="26563">MQTNDGVKRVVLVTGGAKGVGRGITEQFLASGAEVVVCGREAPASLPRNEHGTATFIEADLRDVDAVDRLFDTIKARFGRLDVLVNNAGGTPFAMAADGSPRFHDAILKLNLHAPLLAALKANAIMQAQASGGVIIFIGSIGATTARPGSATYAAAKAGILSLTRSLAVEWAPKVRVVCVSPGLVQTEQSHLHYGDEQGIAAVSETVPLKRMAQPADIGSACVFMASAGASYISGVDLLVHGGGERPAFLSAANVNHA</sequence>
<dbReference type="FunFam" id="3.40.50.720:FF:000084">
    <property type="entry name" value="Short-chain dehydrogenase reductase"/>
    <property type="match status" value="1"/>
</dbReference>
<dbReference type="PANTHER" id="PTHR43639:SF1">
    <property type="entry name" value="SHORT-CHAIN DEHYDROGENASE_REDUCTASE FAMILY PROTEIN"/>
    <property type="match status" value="1"/>
</dbReference>